<dbReference type="InterPro" id="IPR023214">
    <property type="entry name" value="HAD_sf"/>
</dbReference>
<dbReference type="WBParaSite" id="GPUH_0000887601-mRNA-1">
    <property type="protein sequence ID" value="GPUH_0000887601-mRNA-1"/>
    <property type="gene ID" value="GPUH_0000887601"/>
</dbReference>
<dbReference type="GO" id="GO:0005524">
    <property type="term" value="F:ATP binding"/>
    <property type="evidence" value="ECO:0007669"/>
    <property type="project" value="UniProtKB-KW"/>
</dbReference>
<evidence type="ECO:0000256" key="4">
    <source>
        <dbReference type="ARBA" id="ARBA00022741"/>
    </source>
</evidence>
<protein>
    <submittedName>
        <fullName evidence="10">Cation-transporting ATPase</fullName>
    </submittedName>
</protein>
<reference evidence="8 9" key="2">
    <citation type="submission" date="2018-11" db="EMBL/GenBank/DDBJ databases">
        <authorList>
            <consortium name="Pathogen Informatics"/>
        </authorList>
    </citation>
    <scope>NUCLEOTIDE SEQUENCE [LARGE SCALE GENOMIC DNA]</scope>
</reference>
<dbReference type="PANTHER" id="PTHR45630">
    <property type="entry name" value="CATION-TRANSPORTING ATPASE-RELATED"/>
    <property type="match status" value="1"/>
</dbReference>
<dbReference type="GO" id="GO:0140358">
    <property type="term" value="F:P-type transmembrane transporter activity"/>
    <property type="evidence" value="ECO:0007669"/>
    <property type="project" value="InterPro"/>
</dbReference>
<dbReference type="PANTHER" id="PTHR45630:SF8">
    <property type="entry name" value="CATION-TRANSPORTING ATPASE"/>
    <property type="match status" value="1"/>
</dbReference>
<dbReference type="AlphaFoldDB" id="A0A183DJH5"/>
<dbReference type="GO" id="GO:0006874">
    <property type="term" value="P:intracellular calcium ion homeostasis"/>
    <property type="evidence" value="ECO:0007669"/>
    <property type="project" value="TreeGrafter"/>
</dbReference>
<gene>
    <name evidence="8" type="ORF">GPUH_LOCUS8866</name>
</gene>
<comment type="subcellular location">
    <subcellularLocation>
        <location evidence="1">Membrane</location>
        <topology evidence="1">Multi-pass membrane protein</topology>
    </subcellularLocation>
</comment>
<evidence type="ECO:0000256" key="2">
    <source>
        <dbReference type="ARBA" id="ARBA00022553"/>
    </source>
</evidence>
<organism evidence="10">
    <name type="scientific">Gongylonema pulchrum</name>
    <dbReference type="NCBI Taxonomy" id="637853"/>
    <lineage>
        <taxon>Eukaryota</taxon>
        <taxon>Metazoa</taxon>
        <taxon>Ecdysozoa</taxon>
        <taxon>Nematoda</taxon>
        <taxon>Chromadorea</taxon>
        <taxon>Rhabditida</taxon>
        <taxon>Spirurina</taxon>
        <taxon>Spiruromorpha</taxon>
        <taxon>Spiruroidea</taxon>
        <taxon>Gongylonematidae</taxon>
        <taxon>Gongylonema</taxon>
    </lineage>
</organism>
<dbReference type="GO" id="GO:0016020">
    <property type="term" value="C:membrane"/>
    <property type="evidence" value="ECO:0007669"/>
    <property type="project" value="UniProtKB-SubCell"/>
</dbReference>
<keyword evidence="3" id="KW-0479">Metal-binding</keyword>
<dbReference type="InterPro" id="IPR006544">
    <property type="entry name" value="P-type_TPase_V"/>
</dbReference>
<evidence type="ECO:0000256" key="1">
    <source>
        <dbReference type="ARBA" id="ARBA00004141"/>
    </source>
</evidence>
<keyword evidence="4" id="KW-0547">Nucleotide-binding</keyword>
<dbReference type="OrthoDB" id="48943at2759"/>
<dbReference type="EMBL" id="UYRT01026993">
    <property type="protein sequence ID" value="VDK65836.1"/>
    <property type="molecule type" value="Genomic_DNA"/>
</dbReference>
<keyword evidence="2" id="KW-0597">Phosphoprotein</keyword>
<keyword evidence="6" id="KW-0460">Magnesium</keyword>
<dbReference type="InterPro" id="IPR036412">
    <property type="entry name" value="HAD-like_sf"/>
</dbReference>
<evidence type="ECO:0000256" key="6">
    <source>
        <dbReference type="ARBA" id="ARBA00022842"/>
    </source>
</evidence>
<evidence type="ECO:0000256" key="3">
    <source>
        <dbReference type="ARBA" id="ARBA00022723"/>
    </source>
</evidence>
<proteinExistence type="predicted"/>
<evidence type="ECO:0000256" key="5">
    <source>
        <dbReference type="ARBA" id="ARBA00022840"/>
    </source>
</evidence>
<evidence type="ECO:0000313" key="10">
    <source>
        <dbReference type="WBParaSite" id="GPUH_0000887601-mRNA-1"/>
    </source>
</evidence>
<name>A0A183DJH5_9BILA</name>
<dbReference type="Gene3D" id="3.40.50.1000">
    <property type="entry name" value="HAD superfamily/HAD-like"/>
    <property type="match status" value="1"/>
</dbReference>
<reference evidence="10" key="1">
    <citation type="submission" date="2016-06" db="UniProtKB">
        <authorList>
            <consortium name="WormBaseParasite"/>
        </authorList>
    </citation>
    <scope>IDENTIFICATION</scope>
</reference>
<dbReference type="SUPFAM" id="SSF56784">
    <property type="entry name" value="HAD-like"/>
    <property type="match status" value="1"/>
</dbReference>
<keyword evidence="7" id="KW-1278">Translocase</keyword>
<keyword evidence="9" id="KW-1185">Reference proteome</keyword>
<evidence type="ECO:0000256" key="7">
    <source>
        <dbReference type="ARBA" id="ARBA00022967"/>
    </source>
</evidence>
<accession>A0A183DJH5</accession>
<dbReference type="GO" id="GO:0046872">
    <property type="term" value="F:metal ion binding"/>
    <property type="evidence" value="ECO:0007669"/>
    <property type="project" value="UniProtKB-KW"/>
</dbReference>
<keyword evidence="5" id="KW-0067">ATP-binding</keyword>
<dbReference type="GO" id="GO:0015203">
    <property type="term" value="F:polyamine transmembrane transporter activity"/>
    <property type="evidence" value="ECO:0007669"/>
    <property type="project" value="TreeGrafter"/>
</dbReference>
<dbReference type="Proteomes" id="UP000271098">
    <property type="component" value="Unassembled WGS sequence"/>
</dbReference>
<sequence>MVESDLELLGLVVMENRLKEQTVGVIHQLNKAQVRAIMVTGDNILTALSVARECGIIQPLKRAFIVETGDRKDSPNARTPLLLKQVEHFS</sequence>
<evidence type="ECO:0000313" key="8">
    <source>
        <dbReference type="EMBL" id="VDK65836.1"/>
    </source>
</evidence>
<dbReference type="GO" id="GO:0019829">
    <property type="term" value="F:ATPase-coupled monoatomic cation transmembrane transporter activity"/>
    <property type="evidence" value="ECO:0007669"/>
    <property type="project" value="TreeGrafter"/>
</dbReference>
<evidence type="ECO:0000313" key="9">
    <source>
        <dbReference type="Proteomes" id="UP000271098"/>
    </source>
</evidence>